<dbReference type="HAMAP" id="MF_01471">
    <property type="entry name" value="Cas2"/>
    <property type="match status" value="1"/>
</dbReference>
<evidence type="ECO:0000256" key="5">
    <source>
        <dbReference type="ARBA" id="ARBA00022759"/>
    </source>
</evidence>
<reference evidence="10" key="1">
    <citation type="submission" date="2021-04" db="EMBL/GenBank/DDBJ databases">
        <title>Genomic characterization of endocarditis-associated Neisseria elongata subsp. nitroreducens.</title>
        <authorList>
            <person name="Schorner M."/>
            <person name="Passarelli-Araujo H."/>
            <person name="Scheffer M."/>
            <person name="Barazzetti F."/>
            <person name="Martins J."/>
            <person name="Machado H."/>
            <person name="Palmeiro J."/>
            <person name="Bazzo M."/>
        </authorList>
    </citation>
    <scope>NUCLEOTIDE SEQUENCE</scope>
    <source>
        <strain evidence="10">Nel_M001</strain>
    </source>
</reference>
<proteinExistence type="inferred from homology"/>
<dbReference type="GO" id="GO:0016787">
    <property type="term" value="F:hydrolase activity"/>
    <property type="evidence" value="ECO:0007669"/>
    <property type="project" value="UniProtKB-KW"/>
</dbReference>
<evidence type="ECO:0000256" key="8">
    <source>
        <dbReference type="ARBA" id="ARBA00023118"/>
    </source>
</evidence>
<feature type="binding site" evidence="9">
    <location>
        <position position="51"/>
    </location>
    <ligand>
        <name>Mg(2+)</name>
        <dbReference type="ChEBI" id="CHEBI:18420"/>
        <note>catalytic</note>
    </ligand>
</feature>
<dbReference type="AlphaFoldDB" id="A0A9X0ZQI9"/>
<comment type="subunit">
    <text evidence="9">Homodimer, forms a heterotetramer with a Cas1 homodimer.</text>
</comment>
<keyword evidence="3 9" id="KW-0540">Nuclease</keyword>
<organism evidence="10 11">
    <name type="scientific">Neisseria elongata subsp. nitroreducens</name>
    <dbReference type="NCBI Taxonomy" id="90367"/>
    <lineage>
        <taxon>Bacteria</taxon>
        <taxon>Pseudomonadati</taxon>
        <taxon>Pseudomonadota</taxon>
        <taxon>Betaproteobacteria</taxon>
        <taxon>Neisseriales</taxon>
        <taxon>Neisseriaceae</taxon>
        <taxon>Neisseria</taxon>
    </lineage>
</organism>
<dbReference type="GO" id="GO:0051607">
    <property type="term" value="P:defense response to virus"/>
    <property type="evidence" value="ECO:0007669"/>
    <property type="project" value="UniProtKB-UniRule"/>
</dbReference>
<evidence type="ECO:0000256" key="3">
    <source>
        <dbReference type="ARBA" id="ARBA00022722"/>
    </source>
</evidence>
<dbReference type="InterPro" id="IPR019199">
    <property type="entry name" value="Virulence_VapD/CRISPR_Cas2"/>
</dbReference>
<dbReference type="Pfam" id="PF09827">
    <property type="entry name" value="CRISPR_Cas2"/>
    <property type="match status" value="1"/>
</dbReference>
<evidence type="ECO:0000256" key="9">
    <source>
        <dbReference type="HAMAP-Rule" id="MF_01471"/>
    </source>
</evidence>
<evidence type="ECO:0000256" key="6">
    <source>
        <dbReference type="ARBA" id="ARBA00022801"/>
    </source>
</evidence>
<gene>
    <name evidence="9" type="primary">cas2</name>
    <name evidence="10" type="ORF">J8641_00965</name>
</gene>
<keyword evidence="8 9" id="KW-0051">Antiviral defense</keyword>
<comment type="function">
    <text evidence="9">CRISPR (clustered regularly interspaced short palindromic repeat), is an adaptive immune system that provides protection against mobile genetic elements (viruses, transposable elements and conjugative plasmids). CRISPR clusters contain sequences complementary to antecedent mobile elements and target invading nucleic acids. CRISPR clusters are transcribed and processed into CRISPR RNA (crRNA). Functions as a ssRNA-specific endoribonuclease. Involved in the integration of spacer DNA into the CRISPR cassette.</text>
</comment>
<comment type="cofactor">
    <cofactor evidence="1 9">
        <name>Mg(2+)</name>
        <dbReference type="ChEBI" id="CHEBI:18420"/>
    </cofactor>
</comment>
<dbReference type="SUPFAM" id="SSF143430">
    <property type="entry name" value="TTP0101/SSO1404-like"/>
    <property type="match status" value="1"/>
</dbReference>
<dbReference type="RefSeq" id="WP_107884507.1">
    <property type="nucleotide sequence ID" value="NZ_JAGJWT010000001.1"/>
</dbReference>
<dbReference type="GO" id="GO:0043571">
    <property type="term" value="P:maintenance of CRISPR repeat elements"/>
    <property type="evidence" value="ECO:0007669"/>
    <property type="project" value="UniProtKB-UniRule"/>
</dbReference>
<evidence type="ECO:0000256" key="7">
    <source>
        <dbReference type="ARBA" id="ARBA00022842"/>
    </source>
</evidence>
<name>A0A9X0ZQI9_NEIEL</name>
<dbReference type="GO" id="GO:0004521">
    <property type="term" value="F:RNA endonuclease activity"/>
    <property type="evidence" value="ECO:0007669"/>
    <property type="project" value="InterPro"/>
</dbReference>
<keyword evidence="4 9" id="KW-0479">Metal-binding</keyword>
<evidence type="ECO:0000256" key="2">
    <source>
        <dbReference type="ARBA" id="ARBA00009959"/>
    </source>
</evidence>
<dbReference type="GO" id="GO:0046872">
    <property type="term" value="F:metal ion binding"/>
    <property type="evidence" value="ECO:0007669"/>
    <property type="project" value="UniProtKB-UniRule"/>
</dbReference>
<accession>A0A9X0ZQI9</accession>
<sequence length="132" mass="15363">MAKRAEYGKNKQICVISISRRTRLKFTSLFSATFLFSLLVPMRQHYLFAYDITCPRRQACVRRLLQSYAVGMQKSLFECWLTADELTKLTVELIELLDTSDIVHYTVLNRSSDIWQFGNCISAHSNEIFIIN</sequence>
<evidence type="ECO:0000256" key="4">
    <source>
        <dbReference type="ARBA" id="ARBA00022723"/>
    </source>
</evidence>
<comment type="caution">
    <text evidence="10">The sequence shown here is derived from an EMBL/GenBank/DDBJ whole genome shotgun (WGS) entry which is preliminary data.</text>
</comment>
<evidence type="ECO:0000256" key="1">
    <source>
        <dbReference type="ARBA" id="ARBA00001946"/>
    </source>
</evidence>
<comment type="similarity">
    <text evidence="2 9">Belongs to the CRISPR-associated endoribonuclease Cas2 protein family.</text>
</comment>
<dbReference type="Proteomes" id="UP000708805">
    <property type="component" value="Unassembled WGS sequence"/>
</dbReference>
<evidence type="ECO:0000313" key="11">
    <source>
        <dbReference type="Proteomes" id="UP000708805"/>
    </source>
</evidence>
<dbReference type="EMBL" id="JAGJWT010000001">
    <property type="protein sequence ID" value="MBS9339429.1"/>
    <property type="molecule type" value="Genomic_DNA"/>
</dbReference>
<keyword evidence="5 9" id="KW-0255">Endonuclease</keyword>
<dbReference type="CDD" id="cd09725">
    <property type="entry name" value="Cas2_I_II_III"/>
    <property type="match status" value="1"/>
</dbReference>
<protein>
    <recommendedName>
        <fullName evidence="9">CRISPR-associated endoribonuclease Cas2</fullName>
        <ecNumber evidence="9">3.1.-.-</ecNumber>
    </recommendedName>
</protein>
<evidence type="ECO:0000313" key="10">
    <source>
        <dbReference type="EMBL" id="MBS9339429.1"/>
    </source>
</evidence>
<dbReference type="InterPro" id="IPR021127">
    <property type="entry name" value="CRISPR_associated_Cas2"/>
</dbReference>
<keyword evidence="6 9" id="KW-0378">Hydrolase</keyword>
<keyword evidence="7 9" id="KW-0460">Magnesium</keyword>
<dbReference type="EC" id="3.1.-.-" evidence="9"/>
<dbReference type="Gene3D" id="3.30.70.240">
    <property type="match status" value="1"/>
</dbReference>